<evidence type="ECO:0000256" key="1">
    <source>
        <dbReference type="ARBA" id="ARBA00004141"/>
    </source>
</evidence>
<dbReference type="PROSITE" id="PS01219">
    <property type="entry name" value="AMMONIUM_TRANSP"/>
    <property type="match status" value="1"/>
</dbReference>
<gene>
    <name evidence="10" type="ORF">ZOSMA_125G00340</name>
</gene>
<dbReference type="STRING" id="29655.A0A0K9PZW8"/>
<dbReference type="InterPro" id="IPR018047">
    <property type="entry name" value="Ammonium_transpt_CS"/>
</dbReference>
<evidence type="ECO:0000256" key="3">
    <source>
        <dbReference type="ARBA" id="ARBA00022448"/>
    </source>
</evidence>
<dbReference type="InterPro" id="IPR001905">
    <property type="entry name" value="Ammonium_transpt"/>
</dbReference>
<feature type="transmembrane region" description="Helical" evidence="8">
    <location>
        <begin position="45"/>
        <end position="68"/>
    </location>
</feature>
<keyword evidence="3 8" id="KW-0813">Transport</keyword>
<dbReference type="PANTHER" id="PTHR11730">
    <property type="entry name" value="AMMONIUM TRANSPORTER"/>
    <property type="match status" value="1"/>
</dbReference>
<dbReference type="PANTHER" id="PTHR11730:SF6">
    <property type="entry name" value="AMMONIUM TRANSPORTER"/>
    <property type="match status" value="1"/>
</dbReference>
<feature type="transmembrane region" description="Helical" evidence="8">
    <location>
        <begin position="270"/>
        <end position="292"/>
    </location>
</feature>
<dbReference type="EMBL" id="LFYR01000277">
    <property type="protein sequence ID" value="KMZ74571.1"/>
    <property type="molecule type" value="Genomic_DNA"/>
</dbReference>
<sequence length="477" mass="51147">MSNCTEVLSDGIKDVSLDVVNFLCENIDGISSKLEDTTSAVDTTYLLFSAYLVFAMQLGFAFLCAGSVQEKNYRNILLTNVLDAASGGISYYLFGFAFAFGAPSNGFIGKQFFGLKQVPNDGFDYSTFLYQWSFAIATAGITSGSIAERTQFVSYLIYSAFLTGFVYPIVSHWFWSGDGWASPFRSDGKFLLDTGVIDFAGSGVVHIVGGIAGFWGAFIEGPRQGRFGRGGSVIPGHNPGYVVLGTFLLWFGWFGFNPGSFGIISGNSSAVGRTAVTTTISACSAGLTTLFVKRFMTDHWNVPDVCNGLLGGLVAITSGCSVVEPWAAIVAGVVGALVLIGWNKVAVLIEYDDPLEAAQLHAGCGSWGVIFTGLFANKKLITEVYGEGIHGEDRPYGLFMGGGPKLLGAQIVQVVVIIGWVSFLMGSLFWGLNKLKILRLPEEKERNGVDKTYHESKAAAVALGLKLPVHNDTIYSE</sequence>
<evidence type="ECO:0000256" key="4">
    <source>
        <dbReference type="ARBA" id="ARBA00022692"/>
    </source>
</evidence>
<comment type="caution">
    <text evidence="10">The sequence shown here is derived from an EMBL/GenBank/DDBJ whole genome shotgun (WGS) entry which is preliminary data.</text>
</comment>
<comment type="similarity">
    <text evidence="2 8">Belongs to the ammonia transporter channel (TC 1.A.11.2) family.</text>
</comment>
<feature type="domain" description="Ammonium transporter AmtB-like" evidence="9">
    <location>
        <begin position="45"/>
        <end position="458"/>
    </location>
</feature>
<keyword evidence="6 8" id="KW-0472">Membrane</keyword>
<feature type="transmembrane region" description="Helical" evidence="8">
    <location>
        <begin position="155"/>
        <end position="175"/>
    </location>
</feature>
<comment type="caution">
    <text evidence="8">Lacks conserved residue(s) required for the propagation of feature annotation.</text>
</comment>
<dbReference type="InterPro" id="IPR029020">
    <property type="entry name" value="Ammonium/urea_transptr"/>
</dbReference>
<dbReference type="SUPFAM" id="SSF111352">
    <property type="entry name" value="Ammonium transporter"/>
    <property type="match status" value="1"/>
</dbReference>
<dbReference type="Proteomes" id="UP000036987">
    <property type="component" value="Unassembled WGS sequence"/>
</dbReference>
<dbReference type="Gene3D" id="1.10.3430.10">
    <property type="entry name" value="Ammonium transporter AmtB like domains"/>
    <property type="match status" value="1"/>
</dbReference>
<evidence type="ECO:0000256" key="2">
    <source>
        <dbReference type="ARBA" id="ARBA00005887"/>
    </source>
</evidence>
<feature type="transmembrane region" description="Helical" evidence="8">
    <location>
        <begin position="240"/>
        <end position="264"/>
    </location>
</feature>
<name>A0A0K9PZW8_ZOSMR</name>
<feature type="transmembrane region" description="Helical" evidence="8">
    <location>
        <begin position="89"/>
        <end position="108"/>
    </location>
</feature>
<protein>
    <recommendedName>
        <fullName evidence="8">Ammonium transporter</fullName>
    </recommendedName>
</protein>
<dbReference type="GO" id="GO:0008519">
    <property type="term" value="F:ammonium channel activity"/>
    <property type="evidence" value="ECO:0000318"/>
    <property type="project" value="GO_Central"/>
</dbReference>
<keyword evidence="7 8" id="KW-0924">Ammonia transport</keyword>
<dbReference type="GO" id="GO:0097272">
    <property type="term" value="P:ammonium homeostasis"/>
    <property type="evidence" value="ECO:0000318"/>
    <property type="project" value="GO_Central"/>
</dbReference>
<dbReference type="Pfam" id="PF00909">
    <property type="entry name" value="Ammonium_transp"/>
    <property type="match status" value="1"/>
</dbReference>
<accession>A0A0K9PZW8</accession>
<keyword evidence="4 8" id="KW-0812">Transmembrane</keyword>
<dbReference type="FunFam" id="1.10.3430.10:FF:000006">
    <property type="entry name" value="Ammonium transporter"/>
    <property type="match status" value="1"/>
</dbReference>
<evidence type="ECO:0000256" key="8">
    <source>
        <dbReference type="RuleBase" id="RU362002"/>
    </source>
</evidence>
<evidence type="ECO:0000256" key="7">
    <source>
        <dbReference type="ARBA" id="ARBA00023177"/>
    </source>
</evidence>
<evidence type="ECO:0000313" key="10">
    <source>
        <dbReference type="EMBL" id="KMZ74571.1"/>
    </source>
</evidence>
<evidence type="ECO:0000256" key="5">
    <source>
        <dbReference type="ARBA" id="ARBA00022989"/>
    </source>
</evidence>
<keyword evidence="11" id="KW-1185">Reference proteome</keyword>
<dbReference type="NCBIfam" id="TIGR00836">
    <property type="entry name" value="amt"/>
    <property type="match status" value="1"/>
</dbReference>
<evidence type="ECO:0000256" key="6">
    <source>
        <dbReference type="ARBA" id="ARBA00023136"/>
    </source>
</evidence>
<dbReference type="InterPro" id="IPR024041">
    <property type="entry name" value="NH4_transpt_AmtB-like_dom"/>
</dbReference>
<feature type="transmembrane region" description="Helical" evidence="8">
    <location>
        <begin position="128"/>
        <end position="148"/>
    </location>
</feature>
<feature type="transmembrane region" description="Helical" evidence="8">
    <location>
        <begin position="411"/>
        <end position="432"/>
    </location>
</feature>
<feature type="transmembrane region" description="Helical" evidence="8">
    <location>
        <begin position="195"/>
        <end position="219"/>
    </location>
</feature>
<dbReference type="AlphaFoldDB" id="A0A0K9PZW8"/>
<dbReference type="GO" id="GO:0005886">
    <property type="term" value="C:plasma membrane"/>
    <property type="evidence" value="ECO:0000318"/>
    <property type="project" value="GO_Central"/>
</dbReference>
<feature type="transmembrane region" description="Helical" evidence="8">
    <location>
        <begin position="313"/>
        <end position="342"/>
    </location>
</feature>
<dbReference type="OrthoDB" id="534912at2759"/>
<comment type="subcellular location">
    <subcellularLocation>
        <location evidence="8">Cell membrane</location>
        <topology evidence="8">Multi-pass membrane protein</topology>
    </subcellularLocation>
    <subcellularLocation>
        <location evidence="1">Membrane</location>
        <topology evidence="1">Multi-pass membrane protein</topology>
    </subcellularLocation>
</comment>
<proteinExistence type="inferred from homology"/>
<organism evidence="10 11">
    <name type="scientific">Zostera marina</name>
    <name type="common">Eelgrass</name>
    <dbReference type="NCBI Taxonomy" id="29655"/>
    <lineage>
        <taxon>Eukaryota</taxon>
        <taxon>Viridiplantae</taxon>
        <taxon>Streptophyta</taxon>
        <taxon>Embryophyta</taxon>
        <taxon>Tracheophyta</taxon>
        <taxon>Spermatophyta</taxon>
        <taxon>Magnoliopsida</taxon>
        <taxon>Liliopsida</taxon>
        <taxon>Zosteraceae</taxon>
        <taxon>Zostera</taxon>
    </lineage>
</organism>
<dbReference type="GO" id="GO:0072488">
    <property type="term" value="P:ammonium transmembrane transport"/>
    <property type="evidence" value="ECO:0000318"/>
    <property type="project" value="GO_Central"/>
</dbReference>
<evidence type="ECO:0000313" key="11">
    <source>
        <dbReference type="Proteomes" id="UP000036987"/>
    </source>
</evidence>
<reference evidence="11" key="1">
    <citation type="journal article" date="2016" name="Nature">
        <title>The genome of the seagrass Zostera marina reveals angiosperm adaptation to the sea.</title>
        <authorList>
            <person name="Olsen J.L."/>
            <person name="Rouze P."/>
            <person name="Verhelst B."/>
            <person name="Lin Y.-C."/>
            <person name="Bayer T."/>
            <person name="Collen J."/>
            <person name="Dattolo E."/>
            <person name="De Paoli E."/>
            <person name="Dittami S."/>
            <person name="Maumus F."/>
            <person name="Michel G."/>
            <person name="Kersting A."/>
            <person name="Lauritano C."/>
            <person name="Lohaus R."/>
            <person name="Toepel M."/>
            <person name="Tonon T."/>
            <person name="Vanneste K."/>
            <person name="Amirebrahimi M."/>
            <person name="Brakel J."/>
            <person name="Bostroem C."/>
            <person name="Chovatia M."/>
            <person name="Grimwood J."/>
            <person name="Jenkins J.W."/>
            <person name="Jueterbock A."/>
            <person name="Mraz A."/>
            <person name="Stam W.T."/>
            <person name="Tice H."/>
            <person name="Bornberg-Bauer E."/>
            <person name="Green P.J."/>
            <person name="Pearson G.A."/>
            <person name="Procaccini G."/>
            <person name="Duarte C.M."/>
            <person name="Schmutz J."/>
            <person name="Reusch T.B.H."/>
            <person name="Van de Peer Y."/>
        </authorList>
    </citation>
    <scope>NUCLEOTIDE SEQUENCE [LARGE SCALE GENOMIC DNA]</scope>
    <source>
        <strain evidence="11">cv. Finnish</strain>
    </source>
</reference>
<evidence type="ECO:0000259" key="9">
    <source>
        <dbReference type="Pfam" id="PF00909"/>
    </source>
</evidence>
<keyword evidence="5 8" id="KW-1133">Transmembrane helix</keyword>